<dbReference type="EC" id="2.7.11.34" evidence="5"/>
<keyword evidence="7" id="KW-0472">Membrane</keyword>
<dbReference type="InterPro" id="IPR014284">
    <property type="entry name" value="RNA_pol_sigma-70_dom"/>
</dbReference>
<dbReference type="Proteomes" id="UP001152797">
    <property type="component" value="Unassembled WGS sequence"/>
</dbReference>
<dbReference type="NCBIfam" id="TIGR02984">
    <property type="entry name" value="Sig-70_plancto1"/>
    <property type="match status" value="1"/>
</dbReference>
<dbReference type="CDD" id="cd05254">
    <property type="entry name" value="dTDP_HR_like_SDR_e"/>
    <property type="match status" value="1"/>
</dbReference>
<dbReference type="SUPFAM" id="SSF51735">
    <property type="entry name" value="NAD(P)-binding Rossmann-fold domains"/>
    <property type="match status" value="1"/>
</dbReference>
<dbReference type="InterPro" id="IPR029903">
    <property type="entry name" value="RmlD-like-bd"/>
</dbReference>
<dbReference type="Pfam" id="PF04321">
    <property type="entry name" value="RmlD_sub_bind"/>
    <property type="match status" value="1"/>
</dbReference>
<dbReference type="PROSITE" id="PS00107">
    <property type="entry name" value="PROTEIN_KINASE_ATP"/>
    <property type="match status" value="1"/>
</dbReference>
<dbReference type="Gene3D" id="3.30.200.20">
    <property type="entry name" value="Phosphorylase Kinase, domain 1"/>
    <property type="match status" value="1"/>
</dbReference>
<sequence length="1059" mass="117271">MAEMHNFRIRQELILAARRGESTAVNQLLDRHREALRRLVDLRMDNMVKRRVDASDIVQDVLVEANRRLPGYLEGPTIPFHLWLRGLARDRMIDAHRRHRVAGRRSVDREVPLAAGGISGQSVLDLAQQLNDPRYTPATAALQHELTEQFQKTLEELAETDREVVFMRHFEQLSNQEIAQALNLTEAAASMRYLRAVKRLKAIDEAQEARLAAVVADLADRLCRGEEADVEAAAAEHPELADELRELWPAIRQTDSIARACTSSVNASTASEAVSSQQLKSEWLAAQRLPRQFGDYELLEELGRGGMGVVYKARQTSLNRLVAVKMLLGAESASDTERARFRTEAEAAASLEHQHIVRVYEVGEIDEQLYFSMQWIEGRTLADRLDEGPLSPKEAAQLLAPVCRAIDFAHRNGVLHRDVKPSNILIDQQQRPLVSDFGLAKQLKTRSGLTRTGAIVGTPNYIPPEQAAGNRGELGPYSDVYSLGMILYEMMTGRPAFQAASPLDTVLLVLEQDPLPPRLLNAKVDRDLELVALKCLQKPVSLRYSSAAALADDLESFLSGEPVAARTGGFGQILARWFRETHHAGVLENWGLLWMWHSLVLLVLCLTTNMLHWLGIAQPWPYVILWAAGLAIWAPIFWMFRRRAGPVTFVERQIAHVWAASMVASVLLFVIEMMLELPVLTLSPVLGLIAGMVFFIKAGTLSGAFYFQSAVLFLTAVLMAALPDHRISTVLPGVINLPHEGIELPDIGLTIFGFVVAACFFFPGLKYYRQRLAAHTNGGQDIVRSDLNSASKVDLGAYVLQHYVERDVLCVAWSGRNSGELHGVPLQPVDLARTDEIEKHLNAAAPDLIIHCAAMSAVGEAFQNSERAELINATATERIAAWSTERECRLVYISTDMVFDGEKGNYGEDDEANPLSRYGRSKLEGEPPVLRSPQGLVIRVSLLYGTSLIGRPTFMEQLLAAMREGKIFRLFDDEWRTPLDLSTAARGIAAAAESETAGLLHLGGATRLSRYEMGLQIAQAAGLPTESIEVVSRWPGQTSLNRCSDSSLAMERKTAAATQ</sequence>
<feature type="transmembrane region" description="Helical" evidence="7">
    <location>
        <begin position="747"/>
        <end position="765"/>
    </location>
</feature>
<keyword evidence="3 11" id="KW-0418">Kinase</keyword>
<dbReference type="InterPro" id="IPR014326">
    <property type="entry name" value="RNA_pol_sigma-70_Plancto"/>
</dbReference>
<evidence type="ECO:0000259" key="8">
    <source>
        <dbReference type="PROSITE" id="PS50011"/>
    </source>
</evidence>
<dbReference type="InterPro" id="IPR036388">
    <property type="entry name" value="WH-like_DNA-bd_sf"/>
</dbReference>
<dbReference type="GO" id="GO:0006352">
    <property type="term" value="P:DNA-templated transcription initiation"/>
    <property type="evidence" value="ECO:0007669"/>
    <property type="project" value="InterPro"/>
</dbReference>
<evidence type="ECO:0000256" key="6">
    <source>
        <dbReference type="PROSITE-ProRule" id="PRU10141"/>
    </source>
</evidence>
<feature type="binding site" evidence="6">
    <location>
        <position position="325"/>
    </location>
    <ligand>
        <name>ATP</name>
        <dbReference type="ChEBI" id="CHEBI:30616"/>
    </ligand>
</feature>
<dbReference type="Pfam" id="PF00069">
    <property type="entry name" value="Pkinase"/>
    <property type="match status" value="1"/>
</dbReference>
<dbReference type="PANTHER" id="PTHR43289">
    <property type="entry name" value="MITOGEN-ACTIVATED PROTEIN KINASE KINASE KINASE 20-RELATED"/>
    <property type="match status" value="1"/>
</dbReference>
<dbReference type="InterPro" id="IPR017441">
    <property type="entry name" value="Protein_kinase_ATP_BS"/>
</dbReference>
<dbReference type="InterPro" id="IPR000719">
    <property type="entry name" value="Prot_kinase_dom"/>
</dbReference>
<dbReference type="InterPro" id="IPR007627">
    <property type="entry name" value="RNA_pol_sigma70_r2"/>
</dbReference>
<dbReference type="GO" id="GO:0016987">
    <property type="term" value="F:sigma factor activity"/>
    <property type="evidence" value="ECO:0007669"/>
    <property type="project" value="InterPro"/>
</dbReference>
<accession>A0A9P1BDL4</accession>
<dbReference type="GO" id="GO:0005524">
    <property type="term" value="F:ATP binding"/>
    <property type="evidence" value="ECO:0007669"/>
    <property type="project" value="UniProtKB-UniRule"/>
</dbReference>
<dbReference type="InterPro" id="IPR013325">
    <property type="entry name" value="RNA_pol_sigma_r2"/>
</dbReference>
<feature type="transmembrane region" description="Helical" evidence="7">
    <location>
        <begin position="677"/>
        <end position="696"/>
    </location>
</feature>
<dbReference type="GO" id="GO:0004674">
    <property type="term" value="F:protein serine/threonine kinase activity"/>
    <property type="evidence" value="ECO:0007669"/>
    <property type="project" value="TreeGrafter"/>
</dbReference>
<evidence type="ECO:0000313" key="12">
    <source>
        <dbReference type="Proteomes" id="UP001152797"/>
    </source>
</evidence>
<keyword evidence="1" id="KW-0808">Transferase</keyword>
<dbReference type="AlphaFoldDB" id="A0A9P1BDL4"/>
<dbReference type="CDD" id="cd14014">
    <property type="entry name" value="STKc_PknB_like"/>
    <property type="match status" value="1"/>
</dbReference>
<evidence type="ECO:0000256" key="7">
    <source>
        <dbReference type="SAM" id="Phobius"/>
    </source>
</evidence>
<dbReference type="EMBL" id="CAMXCT030000001">
    <property type="protein sequence ID" value="CAL4758781.1"/>
    <property type="molecule type" value="Genomic_DNA"/>
</dbReference>
<dbReference type="SUPFAM" id="SSF88659">
    <property type="entry name" value="Sigma3 and sigma4 domains of RNA polymerase sigma factors"/>
    <property type="match status" value="1"/>
</dbReference>
<dbReference type="OrthoDB" id="293148at2759"/>
<feature type="transmembrane region" description="Helical" evidence="7">
    <location>
        <begin position="703"/>
        <end position="722"/>
    </location>
</feature>
<dbReference type="Gene3D" id="3.90.25.10">
    <property type="entry name" value="UDP-galactose 4-epimerase, domain 1"/>
    <property type="match status" value="1"/>
</dbReference>
<name>A0A9P1BDL4_9DINO</name>
<dbReference type="Gene3D" id="1.10.510.10">
    <property type="entry name" value="Transferase(Phosphotransferase) domain 1"/>
    <property type="match status" value="1"/>
</dbReference>
<dbReference type="Gene3D" id="1.10.10.10">
    <property type="entry name" value="Winged helix-like DNA-binding domain superfamily/Winged helix DNA-binding domain"/>
    <property type="match status" value="1"/>
</dbReference>
<dbReference type="SUPFAM" id="SSF88946">
    <property type="entry name" value="Sigma2 domain of RNA polymerase sigma factors"/>
    <property type="match status" value="1"/>
</dbReference>
<dbReference type="InterPro" id="IPR013324">
    <property type="entry name" value="RNA_pol_sigma_r3/r4-like"/>
</dbReference>
<reference evidence="9" key="1">
    <citation type="submission" date="2022-10" db="EMBL/GenBank/DDBJ databases">
        <authorList>
            <person name="Chen Y."/>
            <person name="Dougan E. K."/>
            <person name="Chan C."/>
            <person name="Rhodes N."/>
            <person name="Thang M."/>
        </authorList>
    </citation>
    <scope>NUCLEOTIDE SEQUENCE</scope>
</reference>
<evidence type="ECO:0000256" key="1">
    <source>
        <dbReference type="ARBA" id="ARBA00022679"/>
    </source>
</evidence>
<evidence type="ECO:0000313" key="9">
    <source>
        <dbReference type="EMBL" id="CAI3971469.1"/>
    </source>
</evidence>
<dbReference type="GO" id="GO:0003677">
    <property type="term" value="F:DNA binding"/>
    <property type="evidence" value="ECO:0007669"/>
    <property type="project" value="InterPro"/>
</dbReference>
<feature type="domain" description="Protein kinase" evidence="8">
    <location>
        <begin position="296"/>
        <end position="558"/>
    </location>
</feature>
<keyword evidence="7" id="KW-0812">Transmembrane</keyword>
<feature type="transmembrane region" description="Helical" evidence="7">
    <location>
        <begin position="592"/>
        <end position="614"/>
    </location>
</feature>
<dbReference type="EMBL" id="CAMXCT010000001">
    <property type="protein sequence ID" value="CAI3971469.1"/>
    <property type="molecule type" value="Genomic_DNA"/>
</dbReference>
<evidence type="ECO:0000313" key="10">
    <source>
        <dbReference type="EMBL" id="CAL1124844.1"/>
    </source>
</evidence>
<dbReference type="NCBIfam" id="TIGR02937">
    <property type="entry name" value="sigma70-ECF"/>
    <property type="match status" value="1"/>
</dbReference>
<evidence type="ECO:0000313" key="11">
    <source>
        <dbReference type="EMBL" id="CAL4758781.1"/>
    </source>
</evidence>
<dbReference type="PROSITE" id="PS00108">
    <property type="entry name" value="PROTEIN_KINASE_ST"/>
    <property type="match status" value="1"/>
</dbReference>
<reference evidence="10" key="2">
    <citation type="submission" date="2024-04" db="EMBL/GenBank/DDBJ databases">
        <authorList>
            <person name="Chen Y."/>
            <person name="Shah S."/>
            <person name="Dougan E. K."/>
            <person name="Thang M."/>
            <person name="Chan C."/>
        </authorList>
    </citation>
    <scope>NUCLEOTIDE SEQUENCE [LARGE SCALE GENOMIC DNA]</scope>
</reference>
<dbReference type="Pfam" id="PF04542">
    <property type="entry name" value="Sigma70_r2"/>
    <property type="match status" value="1"/>
</dbReference>
<dbReference type="SMART" id="SM00220">
    <property type="entry name" value="S_TKc"/>
    <property type="match status" value="1"/>
</dbReference>
<dbReference type="PANTHER" id="PTHR43289:SF6">
    <property type="entry name" value="SERINE_THREONINE-PROTEIN KINASE NEKL-3"/>
    <property type="match status" value="1"/>
</dbReference>
<proteinExistence type="predicted"/>
<evidence type="ECO:0000256" key="2">
    <source>
        <dbReference type="ARBA" id="ARBA00022741"/>
    </source>
</evidence>
<dbReference type="Pfam" id="PF08281">
    <property type="entry name" value="Sigma70_r4_2"/>
    <property type="match status" value="1"/>
</dbReference>
<dbReference type="PROSITE" id="PS50011">
    <property type="entry name" value="PROTEIN_KINASE_DOM"/>
    <property type="match status" value="1"/>
</dbReference>
<dbReference type="InterPro" id="IPR011009">
    <property type="entry name" value="Kinase-like_dom_sf"/>
</dbReference>
<comment type="caution">
    <text evidence="9">The sequence shown here is derived from an EMBL/GenBank/DDBJ whole genome shotgun (WGS) entry which is preliminary data.</text>
</comment>
<dbReference type="InterPro" id="IPR008271">
    <property type="entry name" value="Ser/Thr_kinase_AS"/>
</dbReference>
<dbReference type="EMBL" id="CAMXCT020000001">
    <property type="protein sequence ID" value="CAL1124844.1"/>
    <property type="molecule type" value="Genomic_DNA"/>
</dbReference>
<dbReference type="Gene3D" id="3.40.50.720">
    <property type="entry name" value="NAD(P)-binding Rossmann-like Domain"/>
    <property type="match status" value="1"/>
</dbReference>
<evidence type="ECO:0000256" key="5">
    <source>
        <dbReference type="ARBA" id="ARBA00039067"/>
    </source>
</evidence>
<dbReference type="SUPFAM" id="SSF56112">
    <property type="entry name" value="Protein kinase-like (PK-like)"/>
    <property type="match status" value="1"/>
</dbReference>
<keyword evidence="12" id="KW-1185">Reference proteome</keyword>
<dbReference type="InterPro" id="IPR013249">
    <property type="entry name" value="RNA_pol_sigma70_r4_t2"/>
</dbReference>
<keyword evidence="2 6" id="KW-0547">Nucleotide-binding</keyword>
<feature type="transmembrane region" description="Helical" evidence="7">
    <location>
        <begin position="620"/>
        <end position="641"/>
    </location>
</feature>
<protein>
    <recommendedName>
        <fullName evidence="5">NEK6-subfamily protein kinase</fullName>
        <ecNumber evidence="5">2.7.11.34</ecNumber>
    </recommendedName>
</protein>
<keyword evidence="4 6" id="KW-0067">ATP-binding</keyword>
<dbReference type="InterPro" id="IPR036291">
    <property type="entry name" value="NAD(P)-bd_dom_sf"/>
</dbReference>
<dbReference type="CDD" id="cd06171">
    <property type="entry name" value="Sigma70_r4"/>
    <property type="match status" value="1"/>
</dbReference>
<evidence type="ECO:0000256" key="4">
    <source>
        <dbReference type="ARBA" id="ARBA00022840"/>
    </source>
</evidence>
<keyword evidence="7" id="KW-1133">Transmembrane helix</keyword>
<gene>
    <name evidence="9" type="ORF">C1SCF055_LOCUS59</name>
</gene>
<dbReference type="Gene3D" id="1.10.1740.10">
    <property type="match status" value="1"/>
</dbReference>
<organism evidence="9">
    <name type="scientific">Cladocopium goreaui</name>
    <dbReference type="NCBI Taxonomy" id="2562237"/>
    <lineage>
        <taxon>Eukaryota</taxon>
        <taxon>Sar</taxon>
        <taxon>Alveolata</taxon>
        <taxon>Dinophyceae</taxon>
        <taxon>Suessiales</taxon>
        <taxon>Symbiodiniaceae</taxon>
        <taxon>Cladocopium</taxon>
    </lineage>
</organism>
<evidence type="ECO:0000256" key="3">
    <source>
        <dbReference type="ARBA" id="ARBA00022777"/>
    </source>
</evidence>